<reference evidence="1 2" key="1">
    <citation type="journal article" date="2011" name="Cell">
        <title>The monarch butterfly genome yields insights into long-distance migration.</title>
        <authorList>
            <person name="Zhan S."/>
            <person name="Merlin C."/>
            <person name="Boore J.L."/>
            <person name="Reppert S.M."/>
        </authorList>
    </citation>
    <scope>NUCLEOTIDE SEQUENCE [LARGE SCALE GENOMIC DNA]</scope>
    <source>
        <strain evidence="1">F-2</strain>
    </source>
</reference>
<evidence type="ECO:0000313" key="2">
    <source>
        <dbReference type="Proteomes" id="UP000007151"/>
    </source>
</evidence>
<organism evidence="1 2">
    <name type="scientific">Danaus plexippus plexippus</name>
    <dbReference type="NCBI Taxonomy" id="278856"/>
    <lineage>
        <taxon>Eukaryota</taxon>
        <taxon>Metazoa</taxon>
        <taxon>Ecdysozoa</taxon>
        <taxon>Arthropoda</taxon>
        <taxon>Hexapoda</taxon>
        <taxon>Insecta</taxon>
        <taxon>Pterygota</taxon>
        <taxon>Neoptera</taxon>
        <taxon>Endopterygota</taxon>
        <taxon>Lepidoptera</taxon>
        <taxon>Glossata</taxon>
        <taxon>Ditrysia</taxon>
        <taxon>Papilionoidea</taxon>
        <taxon>Nymphalidae</taxon>
        <taxon>Danainae</taxon>
        <taxon>Danaini</taxon>
        <taxon>Danaina</taxon>
        <taxon>Danaus</taxon>
        <taxon>Danaus</taxon>
    </lineage>
</organism>
<dbReference type="AlphaFoldDB" id="A0A212F5V7"/>
<dbReference type="EMBL" id="AGBW02010125">
    <property type="protein sequence ID" value="OWR49120.1"/>
    <property type="molecule type" value="Genomic_DNA"/>
</dbReference>
<evidence type="ECO:0000313" key="1">
    <source>
        <dbReference type="EMBL" id="OWR49120.1"/>
    </source>
</evidence>
<protein>
    <submittedName>
        <fullName evidence="1">Uncharacterized protein</fullName>
    </submittedName>
</protein>
<name>A0A212F5V7_DANPL</name>
<gene>
    <name evidence="1" type="ORF">KGM_213628B</name>
</gene>
<dbReference type="KEGG" id="dpl:KGM_213628B"/>
<accession>A0A212F5V7</accession>
<dbReference type="Proteomes" id="UP000007151">
    <property type="component" value="Unassembled WGS sequence"/>
</dbReference>
<keyword evidence="2" id="KW-1185">Reference proteome</keyword>
<sequence length="92" mass="9945">ARQSALGDRRCFALAAPLSAGAWPGAWRLRKHACHCGGRSTVRPRTTPCRPAAIYVDRDQRGAAPPAPPPLSLTALIGYKATDSSKRPLRWL</sequence>
<feature type="non-terminal residue" evidence="1">
    <location>
        <position position="1"/>
    </location>
</feature>
<dbReference type="InParanoid" id="A0A212F5V7"/>
<comment type="caution">
    <text evidence="1">The sequence shown here is derived from an EMBL/GenBank/DDBJ whole genome shotgun (WGS) entry which is preliminary data.</text>
</comment>
<proteinExistence type="predicted"/>